<dbReference type="PANTHER" id="PTHR46889">
    <property type="entry name" value="TRANSPOSASE INSF FOR INSERTION SEQUENCE IS3B-RELATED"/>
    <property type="match status" value="1"/>
</dbReference>
<dbReference type="PANTHER" id="PTHR46889:SF4">
    <property type="entry name" value="TRANSPOSASE INSO FOR INSERTION SEQUENCE ELEMENT IS911B-RELATED"/>
    <property type="match status" value="1"/>
</dbReference>
<feature type="domain" description="Integrase catalytic" evidence="1">
    <location>
        <begin position="88"/>
        <end position="139"/>
    </location>
</feature>
<dbReference type="Pfam" id="PF13333">
    <property type="entry name" value="rve_2"/>
    <property type="match status" value="1"/>
</dbReference>
<dbReference type="InterPro" id="IPR001584">
    <property type="entry name" value="Integrase_cat-core"/>
</dbReference>
<organism evidence="2 3">
    <name type="scientific">Microbulbifer thermotolerans</name>
    <dbReference type="NCBI Taxonomy" id="252514"/>
    <lineage>
        <taxon>Bacteria</taxon>
        <taxon>Pseudomonadati</taxon>
        <taxon>Pseudomonadota</taxon>
        <taxon>Gammaproteobacteria</taxon>
        <taxon>Cellvibrionales</taxon>
        <taxon>Microbulbiferaceae</taxon>
        <taxon>Microbulbifer</taxon>
    </lineage>
</organism>
<dbReference type="Proteomes" id="UP000076077">
    <property type="component" value="Chromosome"/>
</dbReference>
<dbReference type="AlphaFoldDB" id="A0A143HPM7"/>
<dbReference type="GeneID" id="76609047"/>
<name>A0A143HPM7_MICTH</name>
<evidence type="ECO:0000259" key="1">
    <source>
        <dbReference type="Pfam" id="PF13333"/>
    </source>
</evidence>
<reference evidence="3" key="1">
    <citation type="submission" date="2016-03" db="EMBL/GenBank/DDBJ databases">
        <authorList>
            <person name="Lee Y.-S."/>
            <person name="Choi Y.-L."/>
        </authorList>
    </citation>
    <scope>NUCLEOTIDE SEQUENCE [LARGE SCALE GENOMIC DNA]</scope>
    <source>
        <strain evidence="3">DAU221</strain>
    </source>
</reference>
<dbReference type="KEGG" id="mthd:A3224_13465"/>
<dbReference type="GO" id="GO:0015074">
    <property type="term" value="P:DNA integration"/>
    <property type="evidence" value="ECO:0007669"/>
    <property type="project" value="InterPro"/>
</dbReference>
<keyword evidence="3" id="KW-1185">Reference proteome</keyword>
<accession>A0A143HPM7</accession>
<dbReference type="OrthoDB" id="9810995at2"/>
<dbReference type="InterPro" id="IPR050900">
    <property type="entry name" value="Transposase_IS3/IS150/IS904"/>
</dbReference>
<sequence length="152" mass="17512">MVIVFNSNHKQPIFPSWLERNFKVEEPDHVWARDIAYIWTQEGGAAFGGGNRPLLAQSRGLFAWQAADSRLGLRRAEHGDLGATPVLLFGSLKSERIYWRSYQSRGEMRADIIDYIVIFCNIHRLHSYFGYRSPHLYKEEIGLPLPVHQKSA</sequence>
<evidence type="ECO:0000313" key="2">
    <source>
        <dbReference type="EMBL" id="AMX03447.1"/>
    </source>
</evidence>
<evidence type="ECO:0000313" key="3">
    <source>
        <dbReference type="Proteomes" id="UP000076077"/>
    </source>
</evidence>
<gene>
    <name evidence="2" type="ORF">A3224_13465</name>
</gene>
<proteinExistence type="predicted"/>
<protein>
    <recommendedName>
        <fullName evidence="1">Integrase catalytic domain-containing protein</fullName>
    </recommendedName>
</protein>
<dbReference type="EMBL" id="CP014864">
    <property type="protein sequence ID" value="AMX03447.1"/>
    <property type="molecule type" value="Genomic_DNA"/>
</dbReference>
<dbReference type="RefSeq" id="WP_067155652.1">
    <property type="nucleotide sequence ID" value="NZ_CP014864.1"/>
</dbReference>